<dbReference type="Proteomes" id="UP000594800">
    <property type="component" value="Chromosome"/>
</dbReference>
<dbReference type="RefSeq" id="WP_196102462.1">
    <property type="nucleotide sequence ID" value="NZ_CP064942.1"/>
</dbReference>
<proteinExistence type="predicted"/>
<evidence type="ECO:0000313" key="1">
    <source>
        <dbReference type="EMBL" id="QPH53251.1"/>
    </source>
</evidence>
<evidence type="ECO:0000313" key="2">
    <source>
        <dbReference type="Proteomes" id="UP000594800"/>
    </source>
</evidence>
<accession>A0A7S9LQ43</accession>
<organism evidence="1 2">
    <name type="scientific">Pontivivens ytuae</name>
    <dbReference type="NCBI Taxonomy" id="2789856"/>
    <lineage>
        <taxon>Bacteria</taxon>
        <taxon>Pseudomonadati</taxon>
        <taxon>Pseudomonadota</taxon>
        <taxon>Alphaproteobacteria</taxon>
        <taxon>Rhodobacterales</taxon>
        <taxon>Paracoccaceae</taxon>
        <taxon>Pontivivens</taxon>
    </lineage>
</organism>
<dbReference type="AlphaFoldDB" id="A0A7S9LQ43"/>
<name>A0A7S9LQ43_9RHOB</name>
<dbReference type="KEGG" id="poz:I0K15_15875"/>
<dbReference type="EMBL" id="CP064942">
    <property type="protein sequence ID" value="QPH53251.1"/>
    <property type="molecule type" value="Genomic_DNA"/>
</dbReference>
<reference evidence="1 2" key="1">
    <citation type="submission" date="2020-11" db="EMBL/GenBank/DDBJ databases">
        <title>Description of Pontivivens ytuae sp. nov. isolated from deep sea sediment of Mariana Trench.</title>
        <authorList>
            <person name="Wang Z."/>
            <person name="Sun Q.-L."/>
            <person name="Xu X.-D."/>
            <person name="Tang Y.-Z."/>
            <person name="Zhang J."/>
        </authorList>
    </citation>
    <scope>NUCLEOTIDE SEQUENCE [LARGE SCALE GENOMIC DNA]</scope>
    <source>
        <strain evidence="1 2">MT2928</strain>
    </source>
</reference>
<keyword evidence="2" id="KW-1185">Reference proteome</keyword>
<protein>
    <submittedName>
        <fullName evidence="1">Uncharacterized protein</fullName>
    </submittedName>
</protein>
<sequence>MDDNELSSLKAWAAAMDRRGHASLYARRSDIPQDVAKAIVECDAAEEWARSMRVTYGLDVTDIQSTGENRPDCWGYVEGKKVGIELKEFVKGEVLGSISKGEARGSHCDPAFSNALWSEEEFRQRLQGAIRSALSKYEGDSGLFIDYLVFHSDEPYLHAEDVRDWLKNWKPVQQSVIGRLYLMLRGHPALTPRYPVFDLSGS</sequence>
<gene>
    <name evidence="1" type="ORF">I0K15_15875</name>
</gene>